<accession>G4T8C4</accession>
<sequence>MKDTKEHAASRLIINNNWWICICHLEIIDWNSARIPLGHLLMLFERLHEHTQFIRTTTSCCLFHHCPPATIIIITSF</sequence>
<keyword evidence="2" id="KW-1185">Reference proteome</keyword>
<dbReference type="HOGENOM" id="CLU_2638968_0_0_1"/>
<dbReference type="AlphaFoldDB" id="G4T8C4"/>
<dbReference type="Proteomes" id="UP000007148">
    <property type="component" value="Unassembled WGS sequence"/>
</dbReference>
<proteinExistence type="predicted"/>
<reference evidence="1 2" key="1">
    <citation type="journal article" date="2011" name="PLoS Pathog.">
        <title>Endophytic Life Strategies Decoded by Genome and Transcriptome Analyses of the Mutualistic Root Symbiont Piriformospora indica.</title>
        <authorList>
            <person name="Zuccaro A."/>
            <person name="Lahrmann U."/>
            <person name="Guldener U."/>
            <person name="Langen G."/>
            <person name="Pfiffi S."/>
            <person name="Biedenkopf D."/>
            <person name="Wong P."/>
            <person name="Samans B."/>
            <person name="Grimm C."/>
            <person name="Basiewicz M."/>
            <person name="Murat C."/>
            <person name="Martin F."/>
            <person name="Kogel K.H."/>
        </authorList>
    </citation>
    <scope>NUCLEOTIDE SEQUENCE [LARGE SCALE GENOMIC DNA]</scope>
    <source>
        <strain evidence="1 2">DSM 11827</strain>
    </source>
</reference>
<dbReference type="EMBL" id="CAFZ01000016">
    <property type="protein sequence ID" value="CCA67569.1"/>
    <property type="molecule type" value="Genomic_DNA"/>
</dbReference>
<evidence type="ECO:0000313" key="1">
    <source>
        <dbReference type="EMBL" id="CCA67569.1"/>
    </source>
</evidence>
<dbReference type="InParanoid" id="G4T8C4"/>
<protein>
    <submittedName>
        <fullName evidence="1">Uncharacterized protein</fullName>
    </submittedName>
</protein>
<name>G4T8C4_SERID</name>
<comment type="caution">
    <text evidence="1">The sequence shown here is derived from an EMBL/GenBank/DDBJ whole genome shotgun (WGS) entry which is preliminary data.</text>
</comment>
<evidence type="ECO:0000313" key="2">
    <source>
        <dbReference type="Proteomes" id="UP000007148"/>
    </source>
</evidence>
<organism evidence="1 2">
    <name type="scientific">Serendipita indica (strain DSM 11827)</name>
    <name type="common">Root endophyte fungus</name>
    <name type="synonym">Piriformospora indica</name>
    <dbReference type="NCBI Taxonomy" id="1109443"/>
    <lineage>
        <taxon>Eukaryota</taxon>
        <taxon>Fungi</taxon>
        <taxon>Dikarya</taxon>
        <taxon>Basidiomycota</taxon>
        <taxon>Agaricomycotina</taxon>
        <taxon>Agaricomycetes</taxon>
        <taxon>Sebacinales</taxon>
        <taxon>Serendipitaceae</taxon>
        <taxon>Serendipita</taxon>
    </lineage>
</organism>
<gene>
    <name evidence="1" type="ORF">PIIN_01397</name>
</gene>